<dbReference type="RefSeq" id="WP_207394959.1">
    <property type="nucleotide sequence ID" value="NZ_JABRWO010000001.1"/>
</dbReference>
<evidence type="ECO:0000313" key="3">
    <source>
        <dbReference type="EMBL" id="MBA2113490.1"/>
    </source>
</evidence>
<reference evidence="3 4" key="1">
    <citation type="submission" date="2020-05" db="EMBL/GenBank/DDBJ databases">
        <title>Bremerella alba sp. nov., a novel planctomycete isolated from the surface of the macroalga Fucus spiralis.</title>
        <authorList>
            <person name="Godinho O."/>
            <person name="Botelho R."/>
            <person name="Albuquerque L."/>
            <person name="Wiegand S."/>
            <person name="Da Costa M.S."/>
            <person name="Lobo-Da-Cunha A."/>
            <person name="Jogler C."/>
            <person name="Lage O.M."/>
        </authorList>
    </citation>
    <scope>NUCLEOTIDE SEQUENCE [LARGE SCALE GENOMIC DNA]</scope>
    <source>
        <strain evidence="3 4">FF15</strain>
    </source>
</reference>
<feature type="domain" description="Peptidase S9 prolyl oligopeptidase catalytic" evidence="2">
    <location>
        <begin position="169"/>
        <end position="304"/>
    </location>
</feature>
<evidence type="ECO:0000259" key="2">
    <source>
        <dbReference type="Pfam" id="PF00326"/>
    </source>
</evidence>
<dbReference type="PANTHER" id="PTHR22946:SF9">
    <property type="entry name" value="POLYKETIDE TRANSFERASE AF380"/>
    <property type="match status" value="1"/>
</dbReference>
<evidence type="ECO:0000313" key="4">
    <source>
        <dbReference type="Proteomes" id="UP000551616"/>
    </source>
</evidence>
<dbReference type="GO" id="GO:0008236">
    <property type="term" value="F:serine-type peptidase activity"/>
    <property type="evidence" value="ECO:0007669"/>
    <property type="project" value="InterPro"/>
</dbReference>
<gene>
    <name evidence="3" type="ORF">HOV93_06390</name>
</gene>
<accession>A0A7V8V229</accession>
<proteinExistence type="predicted"/>
<dbReference type="PROSITE" id="PS51257">
    <property type="entry name" value="PROKAR_LIPOPROTEIN"/>
    <property type="match status" value="1"/>
</dbReference>
<dbReference type="InterPro" id="IPR001375">
    <property type="entry name" value="Peptidase_S9_cat"/>
</dbReference>
<dbReference type="InterPro" id="IPR029058">
    <property type="entry name" value="AB_hydrolase_fold"/>
</dbReference>
<dbReference type="InterPro" id="IPR050261">
    <property type="entry name" value="FrsA_esterase"/>
</dbReference>
<dbReference type="Proteomes" id="UP000551616">
    <property type="component" value="Unassembled WGS sequence"/>
</dbReference>
<dbReference type="Pfam" id="PF00326">
    <property type="entry name" value="Peptidase_S9"/>
    <property type="match status" value="1"/>
</dbReference>
<dbReference type="AlphaFoldDB" id="A0A7V8V229"/>
<dbReference type="GO" id="GO:0052689">
    <property type="term" value="F:carboxylic ester hydrolase activity"/>
    <property type="evidence" value="ECO:0007669"/>
    <property type="project" value="UniProtKB-ARBA"/>
</dbReference>
<name>A0A7V8V229_9BACT</name>
<keyword evidence="4" id="KW-1185">Reference proteome</keyword>
<dbReference type="SUPFAM" id="SSF53474">
    <property type="entry name" value="alpha/beta-Hydrolases"/>
    <property type="match status" value="1"/>
</dbReference>
<dbReference type="EMBL" id="JABRWO010000001">
    <property type="protein sequence ID" value="MBA2113490.1"/>
    <property type="molecule type" value="Genomic_DNA"/>
</dbReference>
<dbReference type="GO" id="GO:0006508">
    <property type="term" value="P:proteolysis"/>
    <property type="evidence" value="ECO:0007669"/>
    <property type="project" value="InterPro"/>
</dbReference>
<comment type="caution">
    <text evidence="3">The sequence shown here is derived from an EMBL/GenBank/DDBJ whole genome shotgun (WGS) entry which is preliminary data.</text>
</comment>
<protein>
    <recommendedName>
        <fullName evidence="2">Peptidase S9 prolyl oligopeptidase catalytic domain-containing protein</fullName>
    </recommendedName>
</protein>
<organism evidence="3 4">
    <name type="scientific">Bremerella alba</name>
    <dbReference type="NCBI Taxonomy" id="980252"/>
    <lineage>
        <taxon>Bacteria</taxon>
        <taxon>Pseudomonadati</taxon>
        <taxon>Planctomycetota</taxon>
        <taxon>Planctomycetia</taxon>
        <taxon>Pirellulales</taxon>
        <taxon>Pirellulaceae</taxon>
        <taxon>Bremerella</taxon>
    </lineage>
</organism>
<dbReference type="Gene3D" id="3.40.50.1820">
    <property type="entry name" value="alpha/beta hydrolase"/>
    <property type="match status" value="1"/>
</dbReference>
<dbReference type="PANTHER" id="PTHR22946">
    <property type="entry name" value="DIENELACTONE HYDROLASE DOMAIN-CONTAINING PROTEIN-RELATED"/>
    <property type="match status" value="1"/>
</dbReference>
<keyword evidence="1" id="KW-0378">Hydrolase</keyword>
<sequence length="326" mass="35051">MLYRSLLVLVGFSVAVGSGLGCSNNQPVTDTLVETEFADKLFAPLNYLGNIAKQAPDAAFQSQADGVRKAVVQTKLPDGQSMTLWIYQPDPLPQSKVPCIFIAPAGTMMIHGLGLAEGDAAEHLPWVKAGFAVVAYELSGNADAETSSDVQLKMAAEKFRQAKSGLLNAQTAMAYAREKVSFVDPRQFYTAGHSSAGTMALYVAEMEPQVKGAIAFMPAVDIRASLGIDGITYVQNSKIVPEAGVYVNEISPITHIHRLSQPTFLFIAGDDRPDITGPADTFGKKLRELGSDVTVVRVPKGGHFEPMLDPGIPMAIEWLKMITQTH</sequence>
<evidence type="ECO:0000256" key="1">
    <source>
        <dbReference type="ARBA" id="ARBA00022801"/>
    </source>
</evidence>